<dbReference type="AlphaFoldDB" id="A0A1A2YTH6"/>
<dbReference type="InterPro" id="IPR049449">
    <property type="entry name" value="TesB_ACOT8-like_N"/>
</dbReference>
<dbReference type="Pfam" id="PF02551">
    <property type="entry name" value="Acyl_CoA_thio"/>
    <property type="match status" value="1"/>
</dbReference>
<evidence type="ECO:0000313" key="5">
    <source>
        <dbReference type="EMBL" id="OBI41554.1"/>
    </source>
</evidence>
<dbReference type="Gene3D" id="2.40.160.210">
    <property type="entry name" value="Acyl-CoA thioesterase, double hotdog domain"/>
    <property type="match status" value="1"/>
</dbReference>
<protein>
    <submittedName>
        <fullName evidence="5">Acyl-CoA thioesterase II</fullName>
    </submittedName>
</protein>
<dbReference type="EMBL" id="LZKJ01000173">
    <property type="protein sequence ID" value="OBI41554.1"/>
    <property type="molecule type" value="Genomic_DNA"/>
</dbReference>
<dbReference type="InterPro" id="IPR042171">
    <property type="entry name" value="Acyl-CoA_hotdog"/>
</dbReference>
<dbReference type="InterPro" id="IPR029069">
    <property type="entry name" value="HotDog_dom_sf"/>
</dbReference>
<dbReference type="GO" id="GO:0006637">
    <property type="term" value="P:acyl-CoA metabolic process"/>
    <property type="evidence" value="ECO:0007669"/>
    <property type="project" value="InterPro"/>
</dbReference>
<dbReference type="InterPro" id="IPR003703">
    <property type="entry name" value="Acyl_CoA_thio"/>
</dbReference>
<dbReference type="OrthoDB" id="9781019at2"/>
<evidence type="ECO:0000256" key="2">
    <source>
        <dbReference type="ARBA" id="ARBA00022801"/>
    </source>
</evidence>
<evidence type="ECO:0000259" key="3">
    <source>
        <dbReference type="Pfam" id="PF02551"/>
    </source>
</evidence>
<dbReference type="SUPFAM" id="SSF54637">
    <property type="entry name" value="Thioesterase/thiol ester dehydrase-isomerase"/>
    <property type="match status" value="2"/>
</dbReference>
<dbReference type="GO" id="GO:0009062">
    <property type="term" value="P:fatty acid catabolic process"/>
    <property type="evidence" value="ECO:0007669"/>
    <property type="project" value="TreeGrafter"/>
</dbReference>
<proteinExistence type="inferred from homology"/>
<feature type="domain" description="Acyl-CoA thioesterase 2 C-terminal" evidence="3">
    <location>
        <begin position="176"/>
        <end position="279"/>
    </location>
</feature>
<comment type="similarity">
    <text evidence="1">Belongs to the C/M/P thioester hydrolase family.</text>
</comment>
<organism evidence="5 6">
    <name type="scientific">Mycobacterium kyorinense</name>
    <dbReference type="NCBI Taxonomy" id="487514"/>
    <lineage>
        <taxon>Bacteria</taxon>
        <taxon>Bacillati</taxon>
        <taxon>Actinomycetota</taxon>
        <taxon>Actinomycetes</taxon>
        <taxon>Mycobacteriales</taxon>
        <taxon>Mycobacteriaceae</taxon>
        <taxon>Mycobacterium</taxon>
    </lineage>
</organism>
<evidence type="ECO:0000313" key="6">
    <source>
        <dbReference type="Proteomes" id="UP000093592"/>
    </source>
</evidence>
<dbReference type="GO" id="GO:0047617">
    <property type="term" value="F:fatty acyl-CoA hydrolase activity"/>
    <property type="evidence" value="ECO:0007669"/>
    <property type="project" value="InterPro"/>
</dbReference>
<dbReference type="CDD" id="cd03444">
    <property type="entry name" value="Thioesterase_II_repeat1"/>
    <property type="match status" value="1"/>
</dbReference>
<evidence type="ECO:0000259" key="4">
    <source>
        <dbReference type="Pfam" id="PF13622"/>
    </source>
</evidence>
<dbReference type="CDD" id="cd03445">
    <property type="entry name" value="Thioesterase_II_repeat2"/>
    <property type="match status" value="1"/>
</dbReference>
<reference evidence="6" key="1">
    <citation type="submission" date="2016-06" db="EMBL/GenBank/DDBJ databases">
        <authorList>
            <person name="Sutton G."/>
            <person name="Brinkac L."/>
            <person name="Sanka R."/>
            <person name="Adams M."/>
            <person name="Lau E."/>
            <person name="Sam S."/>
            <person name="Sreng N."/>
            <person name="Him V."/>
            <person name="Kerleguer A."/>
            <person name="Cheng S."/>
        </authorList>
    </citation>
    <scope>NUCLEOTIDE SEQUENCE [LARGE SCALE GENOMIC DNA]</scope>
    <source>
        <strain evidence="6">E861</strain>
    </source>
</reference>
<dbReference type="RefSeq" id="WP_065016069.1">
    <property type="nucleotide sequence ID" value="NZ_LZKJ01000173.1"/>
</dbReference>
<dbReference type="Proteomes" id="UP000093592">
    <property type="component" value="Unassembled WGS sequence"/>
</dbReference>
<feature type="domain" description="Acyl-CoA thioesterase-like N-terminal HotDog" evidence="4">
    <location>
        <begin position="31"/>
        <end position="108"/>
    </location>
</feature>
<dbReference type="InterPro" id="IPR025652">
    <property type="entry name" value="TesB_C"/>
</dbReference>
<sequence length="290" mass="31726">MSTLTLAQVLDTLDLKQVNECLFVGTQLEEIGDHIVGGHIAAQALMAASQTVSARAPHSMHVYFLRRGDARHPVEFEVTTLHDGGTFSARRVTARQFGAVLLEGTASFSVPVDNHVYQQPQPDAPDPETLAPLADQLNAYADEFDGWWVRQQPVELRYVDAPARLAFDLADAPSTRTRIWWRPNGIPPTEPLLATCLVVYVSGRTLLEPAMIARRTTPLGPGISALIDHAVWFHQPPDLSDWLLYDQHSPSGIGGRALASGAMFNRGGQLVCTTTLEGYFGRRPPGAAER</sequence>
<keyword evidence="2" id="KW-0378">Hydrolase</keyword>
<comment type="caution">
    <text evidence="5">The sequence shown here is derived from an EMBL/GenBank/DDBJ whole genome shotgun (WGS) entry which is preliminary data.</text>
</comment>
<dbReference type="PANTHER" id="PTHR11066">
    <property type="entry name" value="ACYL-COA THIOESTERASE"/>
    <property type="match status" value="1"/>
</dbReference>
<evidence type="ECO:0000256" key="1">
    <source>
        <dbReference type="ARBA" id="ARBA00006538"/>
    </source>
</evidence>
<dbReference type="PANTHER" id="PTHR11066:SF34">
    <property type="entry name" value="ACYL-COENZYME A THIOESTERASE 8"/>
    <property type="match status" value="1"/>
</dbReference>
<gene>
    <name evidence="5" type="ORF">A5707_07325</name>
</gene>
<accession>A0A1A2YTH6</accession>
<name>A0A1A2YTH6_9MYCO</name>
<dbReference type="Pfam" id="PF13622">
    <property type="entry name" value="4HBT_3"/>
    <property type="match status" value="1"/>
</dbReference>